<protein>
    <recommendedName>
        <fullName evidence="7">NAD(P)-binding protein</fullName>
    </recommendedName>
</protein>
<dbReference type="InterPro" id="IPR036291">
    <property type="entry name" value="NAD(P)-bd_dom_sf"/>
</dbReference>
<dbReference type="CDD" id="cd05233">
    <property type="entry name" value="SDR_c"/>
    <property type="match status" value="1"/>
</dbReference>
<dbReference type="GO" id="GO:0016491">
    <property type="term" value="F:oxidoreductase activity"/>
    <property type="evidence" value="ECO:0007669"/>
    <property type="project" value="UniProtKB-KW"/>
</dbReference>
<keyword evidence="3" id="KW-0560">Oxidoreductase</keyword>
<evidence type="ECO:0008006" key="7">
    <source>
        <dbReference type="Google" id="ProtNLM"/>
    </source>
</evidence>
<accession>A0A427YLI2</accession>
<keyword evidence="2" id="KW-0521">NADP</keyword>
<dbReference type="AlphaFoldDB" id="A0A427YLI2"/>
<evidence type="ECO:0000313" key="6">
    <source>
        <dbReference type="Proteomes" id="UP000279259"/>
    </source>
</evidence>
<dbReference type="Gene3D" id="3.40.50.720">
    <property type="entry name" value="NAD(P)-binding Rossmann-like Domain"/>
    <property type="match status" value="1"/>
</dbReference>
<dbReference type="SUPFAM" id="SSF51735">
    <property type="entry name" value="NAD(P)-binding Rossmann-fold domains"/>
    <property type="match status" value="1"/>
</dbReference>
<dbReference type="InterPro" id="IPR002347">
    <property type="entry name" value="SDR_fam"/>
</dbReference>
<reference evidence="5 6" key="1">
    <citation type="submission" date="2018-11" db="EMBL/GenBank/DDBJ databases">
        <title>Genome sequence of Saitozyma podzolica DSM 27192.</title>
        <authorList>
            <person name="Aliyu H."/>
            <person name="Gorte O."/>
            <person name="Ochsenreither K."/>
        </authorList>
    </citation>
    <scope>NUCLEOTIDE SEQUENCE [LARGE SCALE GENOMIC DNA]</scope>
    <source>
        <strain evidence="5 6">DSM 27192</strain>
    </source>
</reference>
<gene>
    <name evidence="5" type="ORF">EHS25_009279</name>
</gene>
<dbReference type="PANTHER" id="PTHR43618:SF4">
    <property type="entry name" value="SHORT CHAIN DEHYDROGENASE_REDUCTASE FAMILY (AFU_ORTHOLOGUE AFUA_7G04540)"/>
    <property type="match status" value="1"/>
</dbReference>
<keyword evidence="6" id="KW-1185">Reference proteome</keyword>
<dbReference type="EMBL" id="RSCD01000007">
    <property type="protein sequence ID" value="RSH91909.1"/>
    <property type="molecule type" value="Genomic_DNA"/>
</dbReference>
<dbReference type="Pfam" id="PF00106">
    <property type="entry name" value="adh_short"/>
    <property type="match status" value="2"/>
</dbReference>
<dbReference type="InterPro" id="IPR052178">
    <property type="entry name" value="Sec_Metab_Biosynth_SDR"/>
</dbReference>
<evidence type="ECO:0000256" key="3">
    <source>
        <dbReference type="ARBA" id="ARBA00023002"/>
    </source>
</evidence>
<dbReference type="PRINTS" id="PR00081">
    <property type="entry name" value="GDHRDH"/>
</dbReference>
<evidence type="ECO:0000256" key="4">
    <source>
        <dbReference type="RuleBase" id="RU000363"/>
    </source>
</evidence>
<comment type="similarity">
    <text evidence="1 4">Belongs to the short-chain dehydrogenases/reductases (SDR) family.</text>
</comment>
<dbReference type="PRINTS" id="PR00080">
    <property type="entry name" value="SDRFAMILY"/>
</dbReference>
<name>A0A427YLI2_9TREE</name>
<comment type="caution">
    <text evidence="5">The sequence shown here is derived from an EMBL/GenBank/DDBJ whole genome shotgun (WGS) entry which is preliminary data.</text>
</comment>
<sequence length="367" mass="38985">MSTNDFSLGSIFAVTGKVVVITGGGTGIGKGNTDPPCVALAKGFAQNGARVYITGRRADVLHKAAEELHHATKGGKVVAIEGDVSSKDGCAAIAQSVAKHESKASGRGHDSISPATSADKTQVDVLINCAGVLLPSERVQQVNDVDQVEKSLWGVDDDHWRQTFDINVNVTTHGRLRLTRLNHPQAAHVAAPHDPRTEDTEAELIPTAGTYFMTIASLPLLRKSADPRVINIASALGWTGYETRAFGTISYNASKAAVIHMTENLAARLAPAKIRVNALAPGLFPTEMTEGKGKEGGGMPPPLVKSGLRAPLGEYSFSFSFSFKFPDPCPPSPVPFHQLAPPLRSPTRLIVWSSGGTEYPSPIRSNR</sequence>
<evidence type="ECO:0000256" key="2">
    <source>
        <dbReference type="ARBA" id="ARBA00022857"/>
    </source>
</evidence>
<organism evidence="5 6">
    <name type="scientific">Saitozyma podzolica</name>
    <dbReference type="NCBI Taxonomy" id="1890683"/>
    <lineage>
        <taxon>Eukaryota</taxon>
        <taxon>Fungi</taxon>
        <taxon>Dikarya</taxon>
        <taxon>Basidiomycota</taxon>
        <taxon>Agaricomycotina</taxon>
        <taxon>Tremellomycetes</taxon>
        <taxon>Tremellales</taxon>
        <taxon>Trimorphomycetaceae</taxon>
        <taxon>Saitozyma</taxon>
    </lineage>
</organism>
<evidence type="ECO:0000256" key="1">
    <source>
        <dbReference type="ARBA" id="ARBA00006484"/>
    </source>
</evidence>
<proteinExistence type="inferred from homology"/>
<dbReference type="STRING" id="1890683.A0A427YLI2"/>
<dbReference type="OrthoDB" id="2962696at2759"/>
<dbReference type="PANTHER" id="PTHR43618">
    <property type="entry name" value="7-ALPHA-HYDROXYSTEROID DEHYDROGENASE"/>
    <property type="match status" value="1"/>
</dbReference>
<dbReference type="Proteomes" id="UP000279259">
    <property type="component" value="Unassembled WGS sequence"/>
</dbReference>
<evidence type="ECO:0000313" key="5">
    <source>
        <dbReference type="EMBL" id="RSH91909.1"/>
    </source>
</evidence>